<protein>
    <submittedName>
        <fullName evidence="3">tRNA (N6-threonylcarbamoyladenosine(37)-N6)-methyltransferase TrmO</fullName>
    </submittedName>
</protein>
<dbReference type="RefSeq" id="WP_016115468.1">
    <property type="nucleotide sequence ID" value="NZ_CP189809.1"/>
</dbReference>
<dbReference type="InterPro" id="IPR036413">
    <property type="entry name" value="YaeB-like_sf"/>
</dbReference>
<dbReference type="NCBIfam" id="TIGR00104">
    <property type="entry name" value="tRNA_TsaA"/>
    <property type="match status" value="1"/>
</dbReference>
<organism evidence="3 4">
    <name type="scientific">Bacillus pseudomycoides</name>
    <dbReference type="NCBI Taxonomy" id="64104"/>
    <lineage>
        <taxon>Bacteria</taxon>
        <taxon>Bacillati</taxon>
        <taxon>Bacillota</taxon>
        <taxon>Bacilli</taxon>
        <taxon>Bacillales</taxon>
        <taxon>Bacillaceae</taxon>
        <taxon>Bacillus</taxon>
        <taxon>Bacillus cereus group</taxon>
    </lineage>
</organism>
<dbReference type="GO" id="GO:0008168">
    <property type="term" value="F:methyltransferase activity"/>
    <property type="evidence" value="ECO:0007669"/>
    <property type="project" value="UniProtKB-KW"/>
</dbReference>
<dbReference type="Pfam" id="PF01980">
    <property type="entry name" value="TrmO_N"/>
    <property type="match status" value="1"/>
</dbReference>
<dbReference type="PANTHER" id="PTHR12818">
    <property type="entry name" value="TRNA (ADENINE(37)-N6)-METHYLTRANSFERASE"/>
    <property type="match status" value="1"/>
</dbReference>
<dbReference type="SUPFAM" id="SSF118196">
    <property type="entry name" value="YaeB-like"/>
    <property type="match status" value="1"/>
</dbReference>
<dbReference type="InterPro" id="IPR023370">
    <property type="entry name" value="TrmO-like_N"/>
</dbReference>
<keyword evidence="1" id="KW-0949">S-adenosyl-L-methionine</keyword>
<name>A0A1Y3M9P7_9BACI</name>
<evidence type="ECO:0000256" key="1">
    <source>
        <dbReference type="ARBA" id="ARBA00022691"/>
    </source>
</evidence>
<dbReference type="AlphaFoldDB" id="A0A1Y3M9P7"/>
<dbReference type="Proteomes" id="UP000195321">
    <property type="component" value="Unassembled WGS sequence"/>
</dbReference>
<dbReference type="GO" id="GO:0032259">
    <property type="term" value="P:methylation"/>
    <property type="evidence" value="ECO:0007669"/>
    <property type="project" value="UniProtKB-KW"/>
</dbReference>
<dbReference type="PROSITE" id="PS51668">
    <property type="entry name" value="TSAA_2"/>
    <property type="match status" value="1"/>
</dbReference>
<gene>
    <name evidence="3" type="ORF">BW425_23635</name>
</gene>
<accession>A0A1Y3M9P7</accession>
<dbReference type="PANTHER" id="PTHR12818:SF0">
    <property type="entry name" value="TRNA (ADENINE(37)-N6)-METHYLTRANSFERASE"/>
    <property type="match status" value="1"/>
</dbReference>
<evidence type="ECO:0000256" key="2">
    <source>
        <dbReference type="ARBA" id="ARBA00033753"/>
    </source>
</evidence>
<evidence type="ECO:0000313" key="4">
    <source>
        <dbReference type="Proteomes" id="UP000195321"/>
    </source>
</evidence>
<reference evidence="3 4" key="1">
    <citation type="submission" date="2017-02" db="EMBL/GenBank/DDBJ databases">
        <title>Bacillus pseudomycoides isolate FSL K6-0042.</title>
        <authorList>
            <person name="Kovac J."/>
        </authorList>
    </citation>
    <scope>NUCLEOTIDE SEQUENCE [LARGE SCALE GENOMIC DNA]</scope>
    <source>
        <strain evidence="3 4">FSL K6-0042</strain>
    </source>
</reference>
<keyword evidence="3" id="KW-0489">Methyltransferase</keyword>
<comment type="similarity">
    <text evidence="2">Belongs to the tRNA methyltransferase O family.</text>
</comment>
<dbReference type="EMBL" id="MWPX01000045">
    <property type="protein sequence ID" value="OUM46444.1"/>
    <property type="molecule type" value="Genomic_DNA"/>
</dbReference>
<dbReference type="CDD" id="cd09281">
    <property type="entry name" value="UPF0066"/>
    <property type="match status" value="1"/>
</dbReference>
<sequence length="152" mass="17673">MSNINMVKIGEVHSSIDEKVYSNWGNVISNIRIYPEYIEGLIGLDEYSHATIIFYMNDFQEENDKSWIRRPRGLSDFDEKGCFAQRTKYRPNPIGITTVEILEIKNNIITVKGLDANDQTAILDVKPYIAAFDVRENVRVPNWMSELMKNYF</sequence>
<evidence type="ECO:0000313" key="3">
    <source>
        <dbReference type="EMBL" id="OUM46444.1"/>
    </source>
</evidence>
<dbReference type="InterPro" id="IPR036414">
    <property type="entry name" value="YaeB_N_sf"/>
</dbReference>
<dbReference type="InterPro" id="IPR040372">
    <property type="entry name" value="YaeB-like"/>
</dbReference>
<keyword evidence="3" id="KW-0808">Transferase</keyword>
<dbReference type="Gene3D" id="2.40.30.70">
    <property type="entry name" value="YaeB-like"/>
    <property type="match status" value="1"/>
</dbReference>
<comment type="caution">
    <text evidence="3">The sequence shown here is derived from an EMBL/GenBank/DDBJ whole genome shotgun (WGS) entry which is preliminary data.</text>
</comment>
<proteinExistence type="inferred from homology"/>